<sequence length="208" mass="23632">MARIHSYVVRYDSGFAPNPFYGYCTLATCKPNIRRSADIGDWVVGSGSNDRTVRRGGRLVYAMRVTEAMTFDEYGADPRFEYKMPYRNGSRKQSCGDNIYFRAAPGAAWQQRDSFHSRPNGTLNPDHVARDTGVNRVLISNDFVYFGGEGPEFPEELKDQQDRPLCKTGIGLTTFDDAQLIANLEKWIRSFDVSGYQGAPFEWLTLRR</sequence>
<organism evidence="2 3">
    <name type="scientific">Comamonas testosteroni TK102</name>
    <dbReference type="NCBI Taxonomy" id="1392005"/>
    <lineage>
        <taxon>Bacteria</taxon>
        <taxon>Pseudomonadati</taxon>
        <taxon>Pseudomonadota</taxon>
        <taxon>Betaproteobacteria</taxon>
        <taxon>Burkholderiales</taxon>
        <taxon>Comamonadaceae</taxon>
        <taxon>Comamonas</taxon>
    </lineage>
</organism>
<dbReference type="EMBL" id="CP006704">
    <property type="protein sequence ID" value="AIJ45834.1"/>
    <property type="molecule type" value="Genomic_DNA"/>
</dbReference>
<protein>
    <recommendedName>
        <fullName evidence="1">Nucleotide modification associated domain-containing protein</fullName>
    </recommendedName>
</protein>
<gene>
    <name evidence="2" type="ORF">O987_08440</name>
</gene>
<dbReference type="AlphaFoldDB" id="A0A076PGE3"/>
<proteinExistence type="predicted"/>
<evidence type="ECO:0000313" key="2">
    <source>
        <dbReference type="EMBL" id="AIJ45834.1"/>
    </source>
</evidence>
<evidence type="ECO:0000259" key="1">
    <source>
        <dbReference type="Pfam" id="PF18753"/>
    </source>
</evidence>
<dbReference type="Proteomes" id="UP000028782">
    <property type="component" value="Chromosome"/>
</dbReference>
<name>A0A076PGE3_COMTE</name>
<reference evidence="2 3" key="1">
    <citation type="journal article" date="2014" name="Genome Announc.">
        <title>Complete Genome Sequence of Polychlorinated Biphenyl Degrader Comamonas testosteroni TK102 (NBRC 109938).</title>
        <authorList>
            <person name="Fukuda K."/>
            <person name="Hosoyama A."/>
            <person name="Tsuchikane K."/>
            <person name="Ohji S."/>
            <person name="Yamazoe A."/>
            <person name="Fujita N."/>
            <person name="Shintani M."/>
            <person name="Kimbara K."/>
        </authorList>
    </citation>
    <scope>NUCLEOTIDE SEQUENCE [LARGE SCALE GENOMIC DNA]</scope>
    <source>
        <strain evidence="2">TK102</strain>
    </source>
</reference>
<dbReference type="InterPro" id="IPR041180">
    <property type="entry name" value="Nmad2"/>
</dbReference>
<dbReference type="KEGG" id="ctes:O987_08440"/>
<accession>A0A076PGE3</accession>
<dbReference type="RefSeq" id="WP_011805822.1">
    <property type="nucleotide sequence ID" value="NZ_CP006704.1"/>
</dbReference>
<dbReference type="HOGENOM" id="CLU_108029_0_0_4"/>
<feature type="domain" description="Nucleotide modification associated" evidence="1">
    <location>
        <begin position="1"/>
        <end position="205"/>
    </location>
</feature>
<evidence type="ECO:0000313" key="3">
    <source>
        <dbReference type="Proteomes" id="UP000028782"/>
    </source>
</evidence>
<dbReference type="Pfam" id="PF18753">
    <property type="entry name" value="Nmad2"/>
    <property type="match status" value="1"/>
</dbReference>